<evidence type="ECO:0000256" key="1">
    <source>
        <dbReference type="SAM" id="MobiDB-lite"/>
    </source>
</evidence>
<reference evidence="2 3" key="1">
    <citation type="journal article" date="2023" name="Plant Dis.">
        <title>First Report of Diplodia intermedia Causing Canker and Dieback Diseases on Apple Trees in Canada.</title>
        <authorList>
            <person name="Ellouze W."/>
            <person name="Ilyukhin E."/>
            <person name="Sulman M."/>
            <person name="Ali S."/>
        </authorList>
    </citation>
    <scope>NUCLEOTIDE SEQUENCE [LARGE SCALE GENOMIC DNA]</scope>
    <source>
        <strain evidence="2 3">M45-28</strain>
    </source>
</reference>
<comment type="caution">
    <text evidence="2">The sequence shown here is derived from an EMBL/GenBank/DDBJ whole genome shotgun (WGS) entry which is preliminary data.</text>
</comment>
<feature type="compositionally biased region" description="Low complexity" evidence="1">
    <location>
        <begin position="71"/>
        <end position="83"/>
    </location>
</feature>
<sequence length="109" mass="11824">MPAADSLQKLRREIDRKPHKIKRVLTDVNLRREFFDGIPNDEKAAVRAFAKKNAESALKVRSVSSNSPTRQSQAQEAQEQGSKASDDAVDDVMPDAPSSGDGSGAEGDE</sequence>
<gene>
    <name evidence="2" type="ORF">SLS58_009809</name>
</gene>
<dbReference type="Proteomes" id="UP001521184">
    <property type="component" value="Unassembled WGS sequence"/>
</dbReference>
<accession>A0ABR3TA39</accession>
<proteinExistence type="predicted"/>
<keyword evidence="3" id="KW-1185">Reference proteome</keyword>
<name>A0ABR3TA39_9PEZI</name>
<feature type="region of interest" description="Disordered" evidence="1">
    <location>
        <begin position="56"/>
        <end position="109"/>
    </location>
</feature>
<evidence type="ECO:0000313" key="3">
    <source>
        <dbReference type="Proteomes" id="UP001521184"/>
    </source>
</evidence>
<protein>
    <submittedName>
        <fullName evidence="2">Uncharacterized protein</fullName>
    </submittedName>
</protein>
<dbReference type="EMBL" id="JAKEKT020000102">
    <property type="protein sequence ID" value="KAL1636390.1"/>
    <property type="molecule type" value="Genomic_DNA"/>
</dbReference>
<evidence type="ECO:0000313" key="2">
    <source>
        <dbReference type="EMBL" id="KAL1636390.1"/>
    </source>
</evidence>
<organism evidence="2 3">
    <name type="scientific">Diplodia intermedia</name>
    <dbReference type="NCBI Taxonomy" id="856260"/>
    <lineage>
        <taxon>Eukaryota</taxon>
        <taxon>Fungi</taxon>
        <taxon>Dikarya</taxon>
        <taxon>Ascomycota</taxon>
        <taxon>Pezizomycotina</taxon>
        <taxon>Dothideomycetes</taxon>
        <taxon>Dothideomycetes incertae sedis</taxon>
        <taxon>Botryosphaeriales</taxon>
        <taxon>Botryosphaeriaceae</taxon>
        <taxon>Diplodia</taxon>
    </lineage>
</organism>